<keyword evidence="1" id="KW-0732">Signal</keyword>
<evidence type="ECO:0000313" key="3">
    <source>
        <dbReference type="Proteomes" id="UP000266441"/>
    </source>
</evidence>
<dbReference type="EMBL" id="QWET01000008">
    <property type="protein sequence ID" value="RIH64887.1"/>
    <property type="molecule type" value="Genomic_DNA"/>
</dbReference>
<reference evidence="2 3" key="1">
    <citation type="journal article" date="2015" name="Int. J. Syst. Evol. Microbiol.">
        <title>Mariniphaga sediminis sp. nov., isolated from coastal sediment.</title>
        <authorList>
            <person name="Wang F.Q."/>
            <person name="Shen Q.Y."/>
            <person name="Chen G.J."/>
            <person name="Du Z.J."/>
        </authorList>
    </citation>
    <scope>NUCLEOTIDE SEQUENCE [LARGE SCALE GENOMIC DNA]</scope>
    <source>
        <strain evidence="2 3">SY21</strain>
    </source>
</reference>
<name>A0A399CZW8_9BACT</name>
<sequence length="470" mass="53954">MKSLKRTICGFCVLSFFSGVLTLPLQAQKFVWKADNDGWVLSKETGSYKYEKFFAIGTWHVPGYEFTDSLDADEQSYQENAALFKEKSDPFNMLFITPGNEKDYMSDKINILNPFSPILHCYLNEKSGVPEGAEKDYYRSRFIKENVNNPEFENYLDSEIKKILETLPNDKYMYSHIDEIALGGVSKWAVPPVVGAKINERVKKQDKNSLVFVDLLGHCKGSTYFFEQRYQEKYGSLPEDPPYELIDPEARKCKIPLLGFAQAHNGNPVYQFSNGEYSYTDYDFETLKSVWYENTRLVAQAYKNCGDVFGINAFRDFFAYPELSGITVDALKAGLGSKIPVWIYFDGNGYAKPSTMTEQDYIQNVKCQIYTSVIHGATGILFWNDWRKTPEVFDALLPMLKELNENLHIIKLETKDRKIDNDLHIMIKENEKGQKYIIASNTSKTDVISFDIPGKNKKELLPLEVYIALI</sequence>
<organism evidence="2 3">
    <name type="scientific">Mariniphaga sediminis</name>
    <dbReference type="NCBI Taxonomy" id="1628158"/>
    <lineage>
        <taxon>Bacteria</taxon>
        <taxon>Pseudomonadati</taxon>
        <taxon>Bacteroidota</taxon>
        <taxon>Bacteroidia</taxon>
        <taxon>Marinilabiliales</taxon>
        <taxon>Prolixibacteraceae</taxon>
        <taxon>Mariniphaga</taxon>
    </lineage>
</organism>
<dbReference type="Proteomes" id="UP000266441">
    <property type="component" value="Unassembled WGS sequence"/>
</dbReference>
<protein>
    <recommendedName>
        <fullName evidence="4">Glycoside hydrolase family 42 N-terminal domain-containing protein</fullName>
    </recommendedName>
</protein>
<evidence type="ECO:0008006" key="4">
    <source>
        <dbReference type="Google" id="ProtNLM"/>
    </source>
</evidence>
<dbReference type="OrthoDB" id="1112135at2"/>
<comment type="caution">
    <text evidence="2">The sequence shown here is derived from an EMBL/GenBank/DDBJ whole genome shotgun (WGS) entry which is preliminary data.</text>
</comment>
<proteinExistence type="predicted"/>
<feature type="signal peptide" evidence="1">
    <location>
        <begin position="1"/>
        <end position="27"/>
    </location>
</feature>
<evidence type="ECO:0000256" key="1">
    <source>
        <dbReference type="SAM" id="SignalP"/>
    </source>
</evidence>
<feature type="chain" id="PRO_5017192703" description="Glycoside hydrolase family 42 N-terminal domain-containing protein" evidence="1">
    <location>
        <begin position="28"/>
        <end position="470"/>
    </location>
</feature>
<keyword evidence="3" id="KW-1185">Reference proteome</keyword>
<dbReference type="AlphaFoldDB" id="A0A399CZW8"/>
<evidence type="ECO:0000313" key="2">
    <source>
        <dbReference type="EMBL" id="RIH64887.1"/>
    </source>
</evidence>
<gene>
    <name evidence="2" type="ORF">D1164_12665</name>
</gene>
<accession>A0A399CZW8</accession>
<dbReference type="RefSeq" id="WP_119350352.1">
    <property type="nucleotide sequence ID" value="NZ_QWET01000008.1"/>
</dbReference>